<keyword evidence="1" id="KW-0812">Transmembrane</keyword>
<sequence>MHITYLIPNHGSTDFPSLGQGVVLVVSLSISISRMILNFWLSSYLCTLL</sequence>
<feature type="transmembrane region" description="Helical" evidence="1">
    <location>
        <begin position="20"/>
        <end position="41"/>
    </location>
</feature>
<name>A0A2P2Q1G5_RHIMU</name>
<protein>
    <submittedName>
        <fullName evidence="2">Uncharacterized protein</fullName>
    </submittedName>
</protein>
<keyword evidence="1" id="KW-1133">Transmembrane helix</keyword>
<keyword evidence="1" id="KW-0472">Membrane</keyword>
<accession>A0A2P2Q1G5</accession>
<evidence type="ECO:0000313" key="2">
    <source>
        <dbReference type="EMBL" id="MBX60805.1"/>
    </source>
</evidence>
<dbReference type="AlphaFoldDB" id="A0A2P2Q1G5"/>
<organism evidence="2">
    <name type="scientific">Rhizophora mucronata</name>
    <name type="common">Asiatic mangrove</name>
    <dbReference type="NCBI Taxonomy" id="61149"/>
    <lineage>
        <taxon>Eukaryota</taxon>
        <taxon>Viridiplantae</taxon>
        <taxon>Streptophyta</taxon>
        <taxon>Embryophyta</taxon>
        <taxon>Tracheophyta</taxon>
        <taxon>Spermatophyta</taxon>
        <taxon>Magnoliopsida</taxon>
        <taxon>eudicotyledons</taxon>
        <taxon>Gunneridae</taxon>
        <taxon>Pentapetalae</taxon>
        <taxon>rosids</taxon>
        <taxon>fabids</taxon>
        <taxon>Malpighiales</taxon>
        <taxon>Rhizophoraceae</taxon>
        <taxon>Rhizophora</taxon>
    </lineage>
</organism>
<reference evidence="2" key="1">
    <citation type="submission" date="2018-02" db="EMBL/GenBank/DDBJ databases">
        <title>Rhizophora mucronata_Transcriptome.</title>
        <authorList>
            <person name="Meera S.P."/>
            <person name="Sreeshan A."/>
            <person name="Augustine A."/>
        </authorList>
    </citation>
    <scope>NUCLEOTIDE SEQUENCE</scope>
    <source>
        <tissue evidence="2">Leaf</tissue>
    </source>
</reference>
<dbReference type="EMBL" id="GGEC01080321">
    <property type="protein sequence ID" value="MBX60805.1"/>
    <property type="molecule type" value="Transcribed_RNA"/>
</dbReference>
<proteinExistence type="predicted"/>
<evidence type="ECO:0000256" key="1">
    <source>
        <dbReference type="SAM" id="Phobius"/>
    </source>
</evidence>